<evidence type="ECO:0000313" key="2">
    <source>
        <dbReference type="EMBL" id="KAJ4475522.1"/>
    </source>
</evidence>
<feature type="region of interest" description="Disordered" evidence="1">
    <location>
        <begin position="414"/>
        <end position="436"/>
    </location>
</feature>
<accession>A0A9W9A6D8</accession>
<dbReference type="EMBL" id="JAOTPV010000014">
    <property type="protein sequence ID" value="KAJ4475522.1"/>
    <property type="molecule type" value="Genomic_DNA"/>
</dbReference>
<proteinExistence type="predicted"/>
<comment type="caution">
    <text evidence="2">The sequence shown here is derived from an EMBL/GenBank/DDBJ whole genome shotgun (WGS) entry which is preliminary data.</text>
</comment>
<dbReference type="Gene3D" id="3.80.10.10">
    <property type="entry name" value="Ribonuclease Inhibitor"/>
    <property type="match status" value="1"/>
</dbReference>
<sequence>MSIHTLPTEILLKIFHLCFCSTEKPPVLPDPYGKHSSTSTHIHASASAFPPPHVCSLWRDTCSGSPKFYPTLSLQYTYEDKDIKDIIPVSPLSRLCVFLELTAPHPISVEFKITTSDLYEGNYLYDWYGSEEKVLAIGHASGLVHLLKHCTRWRSATISIPYPLIPLFFPEETTFPRLRKLDLQISTSSSDGSDEKVGSLSRRLFGPASAPNLQVIVLEQRVSRDTVLPWRSSAGIRNIQVIILFDIYLKPEDMRAFSECQNLHTIHFNSCTVLPSEDPTLPTPFHTLLPKVTHISSSRILPSRYVRSTPLSFLTLPQLRSLQIQWNEGIEVEVMEFCERSSFSLEKLTLIQVQRGVYRPPTEQFLGLLTHLSGVDSINQSLIELELNHTDAKWDVDEFREVMEVLSLGRKISSSEDVAGPGPDEDAGDDQSTSAHDNSNMFPFLKQFTIAGYMLPDNTAFVSMIRSRCLHQHASMPSVAEQGLGITPIKSLLRGGGGLEILRLRCPKSTLTLETLAYFETLVNKGLELYYDPWVGSSSRNLTIWRFPSYECILHFSRHTIYAAWTGAPSTKFRKEECTGKSI</sequence>
<name>A0A9W9A6D8_9AGAR</name>
<dbReference type="SUPFAM" id="SSF52047">
    <property type="entry name" value="RNI-like"/>
    <property type="match status" value="1"/>
</dbReference>
<evidence type="ECO:0008006" key="4">
    <source>
        <dbReference type="Google" id="ProtNLM"/>
    </source>
</evidence>
<evidence type="ECO:0000313" key="3">
    <source>
        <dbReference type="Proteomes" id="UP001150266"/>
    </source>
</evidence>
<protein>
    <recommendedName>
        <fullName evidence="4">F-box domain-containing protein</fullName>
    </recommendedName>
</protein>
<dbReference type="Proteomes" id="UP001150266">
    <property type="component" value="Unassembled WGS sequence"/>
</dbReference>
<evidence type="ECO:0000256" key="1">
    <source>
        <dbReference type="SAM" id="MobiDB-lite"/>
    </source>
</evidence>
<reference evidence="2" key="1">
    <citation type="submission" date="2022-08" db="EMBL/GenBank/DDBJ databases">
        <title>A Global Phylogenomic Analysis of the Shiitake Genus Lentinula.</title>
        <authorList>
            <consortium name="DOE Joint Genome Institute"/>
            <person name="Sierra-Patev S."/>
            <person name="Min B."/>
            <person name="Naranjo-Ortiz M."/>
            <person name="Looney B."/>
            <person name="Konkel Z."/>
            <person name="Slot J.C."/>
            <person name="Sakamoto Y."/>
            <person name="Steenwyk J.L."/>
            <person name="Rokas A."/>
            <person name="Carro J."/>
            <person name="Camarero S."/>
            <person name="Ferreira P."/>
            <person name="Molpeceres G."/>
            <person name="Ruiz-Duenas F.J."/>
            <person name="Serrano A."/>
            <person name="Henrissat B."/>
            <person name="Drula E."/>
            <person name="Hughes K.W."/>
            <person name="Mata J.L."/>
            <person name="Ishikawa N.K."/>
            <person name="Vargas-Isla R."/>
            <person name="Ushijima S."/>
            <person name="Smith C.A."/>
            <person name="Ahrendt S."/>
            <person name="Andreopoulos W."/>
            <person name="He G."/>
            <person name="Labutti K."/>
            <person name="Lipzen A."/>
            <person name="Ng V."/>
            <person name="Riley R."/>
            <person name="Sandor L."/>
            <person name="Barry K."/>
            <person name="Martinez A.T."/>
            <person name="Xiao Y."/>
            <person name="Gibbons J.G."/>
            <person name="Terashima K."/>
            <person name="Grigoriev I.V."/>
            <person name="Hibbett D.S."/>
        </authorList>
    </citation>
    <scope>NUCLEOTIDE SEQUENCE</scope>
    <source>
        <strain evidence="2">JLM2183</strain>
    </source>
</reference>
<keyword evidence="3" id="KW-1185">Reference proteome</keyword>
<dbReference type="OrthoDB" id="2858177at2759"/>
<gene>
    <name evidence="2" type="ORF">J3R30DRAFT_563299</name>
</gene>
<organism evidence="2 3">
    <name type="scientific">Lentinula aciculospora</name>
    <dbReference type="NCBI Taxonomy" id="153920"/>
    <lineage>
        <taxon>Eukaryota</taxon>
        <taxon>Fungi</taxon>
        <taxon>Dikarya</taxon>
        <taxon>Basidiomycota</taxon>
        <taxon>Agaricomycotina</taxon>
        <taxon>Agaricomycetes</taxon>
        <taxon>Agaricomycetidae</taxon>
        <taxon>Agaricales</taxon>
        <taxon>Marasmiineae</taxon>
        <taxon>Omphalotaceae</taxon>
        <taxon>Lentinula</taxon>
    </lineage>
</organism>
<dbReference type="InterPro" id="IPR032675">
    <property type="entry name" value="LRR_dom_sf"/>
</dbReference>
<dbReference type="AlphaFoldDB" id="A0A9W9A6D8"/>